<accession>A0A101QTD4</accession>
<dbReference type="Proteomes" id="UP000053271">
    <property type="component" value="Unassembled WGS sequence"/>
</dbReference>
<name>A0A101QTD4_9ACTN</name>
<protein>
    <submittedName>
        <fullName evidence="2">Uncharacterized protein</fullName>
    </submittedName>
</protein>
<organism evidence="2 3">
    <name type="scientific">Streptomyces longwoodensis</name>
    <dbReference type="NCBI Taxonomy" id="68231"/>
    <lineage>
        <taxon>Bacteria</taxon>
        <taxon>Bacillati</taxon>
        <taxon>Actinomycetota</taxon>
        <taxon>Actinomycetes</taxon>
        <taxon>Kitasatosporales</taxon>
        <taxon>Streptomycetaceae</taxon>
        <taxon>Streptomyces</taxon>
    </lineage>
</organism>
<feature type="region of interest" description="Disordered" evidence="1">
    <location>
        <begin position="1"/>
        <end position="28"/>
    </location>
</feature>
<comment type="caution">
    <text evidence="2">The sequence shown here is derived from an EMBL/GenBank/DDBJ whole genome shotgun (WGS) entry which is preliminary data.</text>
</comment>
<feature type="compositionally biased region" description="Basic and acidic residues" evidence="1">
    <location>
        <begin position="8"/>
        <end position="18"/>
    </location>
</feature>
<evidence type="ECO:0000256" key="1">
    <source>
        <dbReference type="SAM" id="MobiDB-lite"/>
    </source>
</evidence>
<evidence type="ECO:0000313" key="2">
    <source>
        <dbReference type="EMBL" id="KUN35782.1"/>
    </source>
</evidence>
<dbReference type="EMBL" id="LMWS01000031">
    <property type="protein sequence ID" value="KUN35782.1"/>
    <property type="molecule type" value="Genomic_DNA"/>
</dbReference>
<gene>
    <name evidence="2" type="ORF">AQJ30_24200</name>
</gene>
<feature type="region of interest" description="Disordered" evidence="1">
    <location>
        <begin position="89"/>
        <end position="124"/>
    </location>
</feature>
<sequence>MPLAAPGDRTEDSARQEETTQVQSSSEYKRVRIRVKRVGPRTTHVSVPTFAAGHILVPVHTHGVMAATGLDQEQLVGAALSALVNVTATSETTVDPHSWRARTREELEPAGPDPLPPSAWPWWE</sequence>
<feature type="compositionally biased region" description="Pro residues" evidence="1">
    <location>
        <begin position="111"/>
        <end position="124"/>
    </location>
</feature>
<dbReference type="AlphaFoldDB" id="A0A101QTD4"/>
<proteinExistence type="predicted"/>
<reference evidence="2 3" key="1">
    <citation type="submission" date="2015-10" db="EMBL/GenBank/DDBJ databases">
        <title>Draft genome sequence of Streptomyces longwoodensis DSM 41677, type strain for the species Streptomyces longwoodensis.</title>
        <authorList>
            <person name="Ruckert C."/>
            <person name="Winkler A."/>
            <person name="Kalinowski J."/>
            <person name="Kampfer P."/>
            <person name="Glaeser S."/>
        </authorList>
    </citation>
    <scope>NUCLEOTIDE SEQUENCE [LARGE SCALE GENOMIC DNA]</scope>
    <source>
        <strain evidence="2 3">DSM 41677</strain>
    </source>
</reference>
<evidence type="ECO:0000313" key="3">
    <source>
        <dbReference type="Proteomes" id="UP000053271"/>
    </source>
</evidence>
<keyword evidence="3" id="KW-1185">Reference proteome</keyword>